<proteinExistence type="predicted"/>
<dbReference type="EMBL" id="JACAGK010000061">
    <property type="protein sequence ID" value="MDM1049888.1"/>
    <property type="molecule type" value="Genomic_DNA"/>
</dbReference>
<reference evidence="2" key="1">
    <citation type="submission" date="2020-06" db="EMBL/GenBank/DDBJ databases">
        <authorList>
            <person name="Dong N."/>
        </authorList>
    </citation>
    <scope>NUCLEOTIDE SEQUENCE</scope>
    <source>
        <strain evidence="2">R1692</strain>
    </source>
</reference>
<dbReference type="Proteomes" id="UP001170954">
    <property type="component" value="Unassembled WGS sequence"/>
</dbReference>
<protein>
    <submittedName>
        <fullName evidence="2">Suppressor of fused domain protein</fullName>
    </submittedName>
</protein>
<dbReference type="RefSeq" id="WP_286652124.1">
    <property type="nucleotide sequence ID" value="NZ_JACAGK010000061.1"/>
</dbReference>
<comment type="caution">
    <text evidence="2">The sequence shown here is derived from an EMBL/GenBank/DDBJ whole genome shotgun (WGS) entry which is preliminary data.</text>
</comment>
<reference evidence="2" key="2">
    <citation type="journal article" date="2022" name="Sci. Total Environ.">
        <title>Prevalence, transmission, and molecular epidemiology of tet(X)-positive bacteria among humans, animals, and environmental niches in China: An epidemiological, and genomic-based study.</title>
        <authorList>
            <person name="Dong N."/>
            <person name="Zeng Y."/>
            <person name="Cai C."/>
            <person name="Sun C."/>
            <person name="Lu J."/>
            <person name="Liu C."/>
            <person name="Zhou H."/>
            <person name="Sun Q."/>
            <person name="Shu L."/>
            <person name="Wang H."/>
            <person name="Wang Y."/>
            <person name="Wang S."/>
            <person name="Wu C."/>
            <person name="Chan E.W."/>
            <person name="Chen G."/>
            <person name="Shen Z."/>
            <person name="Chen S."/>
            <person name="Zhang R."/>
        </authorList>
    </citation>
    <scope>NUCLEOTIDE SEQUENCE</scope>
    <source>
        <strain evidence="2">R1692</strain>
    </source>
</reference>
<sequence length="189" mass="22005">MLFKKPDFLKSPIERYRQSIEERMQSKAQIFREKSAQKKLPFVYTLAFPQTEDRLITAFSYGVYFASHPERLQQVELCLQVASNEMNWVHIVGYLANQLRSDCPFRKGEIIKIGQQISPDSEMDAFVVSEVQFLDDTSLIYDSKKSKGIELVQLIPIYQSEIITIQKLGIERFLQAIKTHQQQVNRKAI</sequence>
<organism evidence="2 3">
    <name type="scientific">Sphingobacterium hotanense</name>
    <dbReference type="NCBI Taxonomy" id="649196"/>
    <lineage>
        <taxon>Bacteria</taxon>
        <taxon>Pseudomonadati</taxon>
        <taxon>Bacteroidota</taxon>
        <taxon>Sphingobacteriia</taxon>
        <taxon>Sphingobacteriales</taxon>
        <taxon>Sphingobacteriaceae</taxon>
        <taxon>Sphingobacterium</taxon>
    </lineage>
</organism>
<keyword evidence="3" id="KW-1185">Reference proteome</keyword>
<evidence type="ECO:0000259" key="1">
    <source>
        <dbReference type="Pfam" id="PF05076"/>
    </source>
</evidence>
<feature type="domain" description="Suppressor of fused-like" evidence="1">
    <location>
        <begin position="74"/>
        <end position="181"/>
    </location>
</feature>
<dbReference type="Pfam" id="PF05076">
    <property type="entry name" value="SUFU"/>
    <property type="match status" value="1"/>
</dbReference>
<dbReference type="InterPro" id="IPR020941">
    <property type="entry name" value="SUFU-like_domain"/>
</dbReference>
<name>A0ABT7NS74_9SPHI</name>
<evidence type="ECO:0000313" key="3">
    <source>
        <dbReference type="Proteomes" id="UP001170954"/>
    </source>
</evidence>
<gene>
    <name evidence="2" type="ORF">HX018_16740</name>
</gene>
<accession>A0ABT7NS74</accession>
<evidence type="ECO:0000313" key="2">
    <source>
        <dbReference type="EMBL" id="MDM1049888.1"/>
    </source>
</evidence>